<evidence type="ECO:0000313" key="2">
    <source>
        <dbReference type="EMBL" id="GMN66793.1"/>
    </source>
</evidence>
<feature type="region of interest" description="Disordered" evidence="1">
    <location>
        <begin position="30"/>
        <end position="59"/>
    </location>
</feature>
<evidence type="ECO:0000313" key="3">
    <source>
        <dbReference type="Proteomes" id="UP001187192"/>
    </source>
</evidence>
<feature type="compositionally biased region" description="Acidic residues" evidence="1">
    <location>
        <begin position="48"/>
        <end position="59"/>
    </location>
</feature>
<feature type="compositionally biased region" description="Acidic residues" evidence="1">
    <location>
        <begin position="30"/>
        <end position="39"/>
    </location>
</feature>
<protein>
    <submittedName>
        <fullName evidence="2">Uncharacterized protein</fullName>
    </submittedName>
</protein>
<comment type="caution">
    <text evidence="2">The sequence shown here is derived from an EMBL/GenBank/DDBJ whole genome shotgun (WGS) entry which is preliminary data.</text>
</comment>
<organism evidence="2 3">
    <name type="scientific">Ficus carica</name>
    <name type="common">Common fig</name>
    <dbReference type="NCBI Taxonomy" id="3494"/>
    <lineage>
        <taxon>Eukaryota</taxon>
        <taxon>Viridiplantae</taxon>
        <taxon>Streptophyta</taxon>
        <taxon>Embryophyta</taxon>
        <taxon>Tracheophyta</taxon>
        <taxon>Spermatophyta</taxon>
        <taxon>Magnoliopsida</taxon>
        <taxon>eudicotyledons</taxon>
        <taxon>Gunneridae</taxon>
        <taxon>Pentapetalae</taxon>
        <taxon>rosids</taxon>
        <taxon>fabids</taxon>
        <taxon>Rosales</taxon>
        <taxon>Moraceae</taxon>
        <taxon>Ficeae</taxon>
        <taxon>Ficus</taxon>
    </lineage>
</organism>
<name>A0AA88E458_FICCA</name>
<accession>A0AA88E458</accession>
<dbReference type="EMBL" id="BTGU01000366">
    <property type="protein sequence ID" value="GMN66793.1"/>
    <property type="molecule type" value="Genomic_DNA"/>
</dbReference>
<dbReference type="Proteomes" id="UP001187192">
    <property type="component" value="Unassembled WGS sequence"/>
</dbReference>
<keyword evidence="3" id="KW-1185">Reference proteome</keyword>
<proteinExistence type="predicted"/>
<evidence type="ECO:0000256" key="1">
    <source>
        <dbReference type="SAM" id="MobiDB-lite"/>
    </source>
</evidence>
<dbReference type="AlphaFoldDB" id="A0AA88E458"/>
<reference evidence="2" key="1">
    <citation type="submission" date="2023-07" db="EMBL/GenBank/DDBJ databases">
        <title>draft genome sequence of fig (Ficus carica).</title>
        <authorList>
            <person name="Takahashi T."/>
            <person name="Nishimura K."/>
        </authorList>
    </citation>
    <scope>NUCLEOTIDE SEQUENCE</scope>
</reference>
<sequence>MPANATVITMDEDRDAALVFYGMQPLLFDEEPEEDPEEILFDHADWDANSDDSSDVTIA</sequence>
<gene>
    <name evidence="2" type="ORF">TIFTF001_035861</name>
</gene>